<keyword evidence="1" id="KW-0472">Membrane</keyword>
<dbReference type="GO" id="GO:0016989">
    <property type="term" value="F:sigma factor antagonist activity"/>
    <property type="evidence" value="ECO:0007669"/>
    <property type="project" value="TreeGrafter"/>
</dbReference>
<dbReference type="OrthoDB" id="258532at2"/>
<dbReference type="PANTHER" id="PTHR30273:SF2">
    <property type="entry name" value="PROTEIN FECR"/>
    <property type="match status" value="1"/>
</dbReference>
<dbReference type="PANTHER" id="PTHR30273">
    <property type="entry name" value="PERIPLASMIC SIGNAL SENSOR AND SIGMA FACTOR ACTIVATOR FECR-RELATED"/>
    <property type="match status" value="1"/>
</dbReference>
<accession>A0A5C6DVF2</accession>
<dbReference type="EMBL" id="SJPV01000002">
    <property type="protein sequence ID" value="TWU40588.1"/>
    <property type="molecule type" value="Genomic_DNA"/>
</dbReference>
<dbReference type="Gene3D" id="2.60.120.1440">
    <property type="match status" value="1"/>
</dbReference>
<comment type="caution">
    <text evidence="2">The sequence shown here is derived from an EMBL/GenBank/DDBJ whole genome shotgun (WGS) entry which is preliminary data.</text>
</comment>
<dbReference type="AlphaFoldDB" id="A0A5C6DVF2"/>
<evidence type="ECO:0000313" key="2">
    <source>
        <dbReference type="EMBL" id="TWU40588.1"/>
    </source>
</evidence>
<evidence type="ECO:0000256" key="1">
    <source>
        <dbReference type="SAM" id="Phobius"/>
    </source>
</evidence>
<dbReference type="InterPro" id="IPR012373">
    <property type="entry name" value="Ferrdict_sens_TM"/>
</dbReference>
<keyword evidence="3" id="KW-1185">Reference proteome</keyword>
<name>A0A5C6DVF2_9BACT</name>
<dbReference type="RefSeq" id="WP_146525176.1">
    <property type="nucleotide sequence ID" value="NZ_SJPV01000002.1"/>
</dbReference>
<keyword evidence="1" id="KW-0812">Transmembrane</keyword>
<protein>
    <submittedName>
        <fullName evidence="2">FecR protein</fullName>
    </submittedName>
</protein>
<reference evidence="2 3" key="1">
    <citation type="submission" date="2019-02" db="EMBL/GenBank/DDBJ databases">
        <title>Deep-cultivation of Planctomycetes and their phenomic and genomic characterization uncovers novel biology.</title>
        <authorList>
            <person name="Wiegand S."/>
            <person name="Jogler M."/>
            <person name="Boedeker C."/>
            <person name="Pinto D."/>
            <person name="Vollmers J."/>
            <person name="Rivas-Marin E."/>
            <person name="Kohn T."/>
            <person name="Peeters S.H."/>
            <person name="Heuer A."/>
            <person name="Rast P."/>
            <person name="Oberbeckmann S."/>
            <person name="Bunk B."/>
            <person name="Jeske O."/>
            <person name="Meyerdierks A."/>
            <person name="Storesund J.E."/>
            <person name="Kallscheuer N."/>
            <person name="Luecker S."/>
            <person name="Lage O.M."/>
            <person name="Pohl T."/>
            <person name="Merkel B.J."/>
            <person name="Hornburger P."/>
            <person name="Mueller R.-W."/>
            <person name="Bruemmer F."/>
            <person name="Labrenz M."/>
            <person name="Spormann A.M."/>
            <person name="Op Den Camp H."/>
            <person name="Overmann J."/>
            <person name="Amann R."/>
            <person name="Jetten M.S.M."/>
            <person name="Mascher T."/>
            <person name="Medema M.H."/>
            <person name="Devos D.P."/>
            <person name="Kaster A.-K."/>
            <person name="Ovreas L."/>
            <person name="Rohde M."/>
            <person name="Galperin M.Y."/>
            <person name="Jogler C."/>
        </authorList>
    </citation>
    <scope>NUCLEOTIDE SEQUENCE [LARGE SCALE GENOMIC DNA]</scope>
    <source>
        <strain evidence="2 3">Poly41</strain>
    </source>
</reference>
<gene>
    <name evidence="2" type="ORF">Poly41_14210</name>
</gene>
<dbReference type="Proteomes" id="UP000319143">
    <property type="component" value="Unassembled WGS sequence"/>
</dbReference>
<organism evidence="2 3">
    <name type="scientific">Novipirellula artificiosorum</name>
    <dbReference type="NCBI Taxonomy" id="2528016"/>
    <lineage>
        <taxon>Bacteria</taxon>
        <taxon>Pseudomonadati</taxon>
        <taxon>Planctomycetota</taxon>
        <taxon>Planctomycetia</taxon>
        <taxon>Pirellulales</taxon>
        <taxon>Pirellulaceae</taxon>
        <taxon>Novipirellula</taxon>
    </lineage>
</organism>
<keyword evidence="1" id="KW-1133">Transmembrane helix</keyword>
<feature type="transmembrane region" description="Helical" evidence="1">
    <location>
        <begin position="81"/>
        <end position="99"/>
    </location>
</feature>
<proteinExistence type="predicted"/>
<evidence type="ECO:0000313" key="3">
    <source>
        <dbReference type="Proteomes" id="UP000319143"/>
    </source>
</evidence>
<sequence length="453" mass="49041">MSAEQRDLELVNDYCSGSLTDADFLELEGRLRESSQIRQLLVEYRSLETALPSALPAGTIQPAESSVSVKDGVIRRLRIEVVALAAAIVMLSTGVFFLWPERSVLNSGDSDRIAVVTQSVGAYRETGIALEPGESIEAGHLTLQRGVVRLDFASGATIAVEGPAKIEVVDEMRVVLLRGVVTATIPESAVGFAVATDTAHIVDLGTAFGVSVGDDGTTNVCVFDGEVSVTRKGATASQPALVREGQAVRASKQSPTVDSTDYEVAPFEGAWPVNSGVLQTTGSIRFVSPGPDFHSGNYKDNEHIVVFPERSGVVLKEVIRVDLEDPGEYARSRYREKRTLPVGRRVTSYLLQFDAIPSEQFPNQKRSIRGQITFAQPIVGVITETRLLRESEAIFGNPDVNYPTPRAVEPRPAGDERPGFDSVILAADQRTLILDLNVAPQKLDQLRVLVESE</sequence>